<keyword evidence="4" id="KW-1185">Reference proteome</keyword>
<dbReference type="EMBL" id="JAXBLV010000099">
    <property type="protein sequence ID" value="MDY3559246.1"/>
    <property type="molecule type" value="Genomic_DNA"/>
</dbReference>
<name>A0ABU5EVQ0_9BACT</name>
<accession>A0ABU5EVQ0</accession>
<gene>
    <name evidence="3" type="ORF">R5W23_006465</name>
</gene>
<dbReference type="PANTHER" id="PTHR23150">
    <property type="entry name" value="SULFATASE MODIFYING FACTOR 1, 2"/>
    <property type="match status" value="1"/>
</dbReference>
<evidence type="ECO:0000259" key="2">
    <source>
        <dbReference type="Pfam" id="PF03781"/>
    </source>
</evidence>
<keyword evidence="1" id="KW-0732">Signal</keyword>
<dbReference type="InterPro" id="IPR016187">
    <property type="entry name" value="CTDL_fold"/>
</dbReference>
<comment type="caution">
    <text evidence="3">The sequence shown here is derived from an EMBL/GenBank/DDBJ whole genome shotgun (WGS) entry which is preliminary data.</text>
</comment>
<dbReference type="Gene3D" id="3.90.1580.10">
    <property type="entry name" value="paralog of FGE (formylglycine-generating enzyme)"/>
    <property type="match status" value="1"/>
</dbReference>
<feature type="domain" description="Sulfatase-modifying factor enzyme-like" evidence="2">
    <location>
        <begin position="261"/>
        <end position="350"/>
    </location>
</feature>
<evidence type="ECO:0000313" key="4">
    <source>
        <dbReference type="Proteomes" id="UP001272242"/>
    </source>
</evidence>
<feature type="domain" description="Sulfatase-modifying factor enzyme-like" evidence="2">
    <location>
        <begin position="55"/>
        <end position="181"/>
    </location>
</feature>
<dbReference type="InterPro" id="IPR051043">
    <property type="entry name" value="Sulfatase_Mod_Factor_Kinase"/>
</dbReference>
<sequence>MPRSLVAVLSLVLLAARVHAIDPVTKAADGTPIPHPASKVTRTVKDGEKTVQVPKGMVYVPAGEFTFGTGVGAKKVKLDGFCIGKYHVTNAEYKAFLDATGGRAPSYWTKGTYPDGKANHPVAFVSMTQAAAYAKWVSKETGWTVALPTSEQWEKAARGPKNTLYPWGGSMDVTYKDGVLTSKFNYNGVLAAEYLKTHPTLETAYSAKSAKYGGQKVTVEKIVAYDDAGKATAFGIGATGQVRGWVAHSTNTGFIGTDLFHTLSAAGGNTTPVGTYEAGKSGYGCYDMAGNLWAWCDTKITATNGAERGKEVNEIRGGSWYATGTSCKSVSIGEGRAPAGAYNTVGFRVVMIPKE</sequence>
<reference evidence="4" key="1">
    <citation type="journal article" date="2023" name="Mar. Drugs">
        <title>Gemmata algarum, a Novel Planctomycete Isolated from an Algal Mat, Displays Antimicrobial Activity.</title>
        <authorList>
            <person name="Kumar G."/>
            <person name="Kallscheuer N."/>
            <person name="Kashif M."/>
            <person name="Ahamad S."/>
            <person name="Jagadeeshwari U."/>
            <person name="Pannikurungottu S."/>
            <person name="Haufschild T."/>
            <person name="Kabuu M."/>
            <person name="Sasikala C."/>
            <person name="Jogler C."/>
            <person name="Ramana C."/>
        </authorList>
    </citation>
    <scope>NUCLEOTIDE SEQUENCE [LARGE SCALE GENOMIC DNA]</scope>
    <source>
        <strain evidence="4">JC673</strain>
    </source>
</reference>
<dbReference type="InterPro" id="IPR005532">
    <property type="entry name" value="SUMF_dom"/>
</dbReference>
<dbReference type="SUPFAM" id="SSF56436">
    <property type="entry name" value="C-type lectin-like"/>
    <property type="match status" value="2"/>
</dbReference>
<dbReference type="Pfam" id="PF03781">
    <property type="entry name" value="FGE-sulfatase"/>
    <property type="match status" value="2"/>
</dbReference>
<dbReference type="Proteomes" id="UP001272242">
    <property type="component" value="Unassembled WGS sequence"/>
</dbReference>
<protein>
    <submittedName>
        <fullName evidence="3">Formylglycine-generating enzyme family protein</fullName>
    </submittedName>
</protein>
<dbReference type="PANTHER" id="PTHR23150:SF19">
    <property type="entry name" value="FORMYLGLYCINE-GENERATING ENZYME"/>
    <property type="match status" value="1"/>
</dbReference>
<feature type="chain" id="PRO_5045490222" evidence="1">
    <location>
        <begin position="21"/>
        <end position="355"/>
    </location>
</feature>
<evidence type="ECO:0000256" key="1">
    <source>
        <dbReference type="SAM" id="SignalP"/>
    </source>
</evidence>
<evidence type="ECO:0000313" key="3">
    <source>
        <dbReference type="EMBL" id="MDY3559246.1"/>
    </source>
</evidence>
<organism evidence="3 4">
    <name type="scientific">Gemmata algarum</name>
    <dbReference type="NCBI Taxonomy" id="2975278"/>
    <lineage>
        <taxon>Bacteria</taxon>
        <taxon>Pseudomonadati</taxon>
        <taxon>Planctomycetota</taxon>
        <taxon>Planctomycetia</taxon>
        <taxon>Gemmatales</taxon>
        <taxon>Gemmataceae</taxon>
        <taxon>Gemmata</taxon>
    </lineage>
</organism>
<dbReference type="InterPro" id="IPR042095">
    <property type="entry name" value="SUMF_sf"/>
</dbReference>
<proteinExistence type="predicted"/>
<feature type="signal peptide" evidence="1">
    <location>
        <begin position="1"/>
        <end position="20"/>
    </location>
</feature>
<dbReference type="RefSeq" id="WP_320686048.1">
    <property type="nucleotide sequence ID" value="NZ_JAXBLV010000099.1"/>
</dbReference>